<accession>A0A380MZB0</accession>
<feature type="transmembrane region" description="Helical" evidence="5">
    <location>
        <begin position="204"/>
        <end position="222"/>
    </location>
</feature>
<reference evidence="6 7" key="1">
    <citation type="submission" date="2018-06" db="EMBL/GenBank/DDBJ databases">
        <authorList>
            <consortium name="Pathogen Informatics"/>
            <person name="Doyle S."/>
        </authorList>
    </citation>
    <scope>NUCLEOTIDE SEQUENCE [LARGE SCALE GENOMIC DNA]</scope>
    <source>
        <strain evidence="6 7">NCTC13337</strain>
    </source>
</reference>
<keyword evidence="3 5" id="KW-1133">Transmembrane helix</keyword>
<organism evidence="6 7">
    <name type="scientific">Suttonella ornithocola</name>
    <dbReference type="NCBI Taxonomy" id="279832"/>
    <lineage>
        <taxon>Bacteria</taxon>
        <taxon>Pseudomonadati</taxon>
        <taxon>Pseudomonadota</taxon>
        <taxon>Gammaproteobacteria</taxon>
        <taxon>Cardiobacteriales</taxon>
        <taxon>Cardiobacteriaceae</taxon>
        <taxon>Suttonella</taxon>
    </lineage>
</organism>
<keyword evidence="4 5" id="KW-0472">Membrane</keyword>
<evidence type="ECO:0000256" key="1">
    <source>
        <dbReference type="ARBA" id="ARBA00004141"/>
    </source>
</evidence>
<evidence type="ECO:0000256" key="2">
    <source>
        <dbReference type="ARBA" id="ARBA00022692"/>
    </source>
</evidence>
<keyword evidence="2 5" id="KW-0812">Transmembrane</keyword>
<feature type="transmembrane region" description="Helical" evidence="5">
    <location>
        <begin position="134"/>
        <end position="153"/>
    </location>
</feature>
<dbReference type="RefSeq" id="WP_072576983.1">
    <property type="nucleotide sequence ID" value="NZ_LWHB01000122.1"/>
</dbReference>
<feature type="transmembrane region" description="Helical" evidence="5">
    <location>
        <begin position="52"/>
        <end position="69"/>
    </location>
</feature>
<dbReference type="OrthoDB" id="7064848at2"/>
<feature type="transmembrane region" description="Helical" evidence="5">
    <location>
        <begin position="15"/>
        <end position="32"/>
    </location>
</feature>
<evidence type="ECO:0000313" key="6">
    <source>
        <dbReference type="EMBL" id="SUO97642.1"/>
    </source>
</evidence>
<dbReference type="EMBL" id="UHIC01000001">
    <property type="protein sequence ID" value="SUO97642.1"/>
    <property type="molecule type" value="Genomic_DNA"/>
</dbReference>
<evidence type="ECO:0000256" key="4">
    <source>
        <dbReference type="ARBA" id="ARBA00023136"/>
    </source>
</evidence>
<feature type="transmembrane region" description="Helical" evidence="5">
    <location>
        <begin position="228"/>
        <end position="247"/>
    </location>
</feature>
<dbReference type="NCBIfam" id="TIGR01528">
    <property type="entry name" value="NMN_trans_PnuC"/>
    <property type="match status" value="1"/>
</dbReference>
<dbReference type="GO" id="GO:0034257">
    <property type="term" value="F:nicotinamide riboside transmembrane transporter activity"/>
    <property type="evidence" value="ECO:0007669"/>
    <property type="project" value="InterPro"/>
</dbReference>
<evidence type="ECO:0000313" key="7">
    <source>
        <dbReference type="Proteomes" id="UP000254601"/>
    </source>
</evidence>
<dbReference type="InterPro" id="IPR006419">
    <property type="entry name" value="NMN_transpt_PnuC"/>
</dbReference>
<name>A0A380MZB0_9GAMM</name>
<dbReference type="Pfam" id="PF04973">
    <property type="entry name" value="NMN_transporter"/>
    <property type="match status" value="1"/>
</dbReference>
<evidence type="ECO:0000256" key="5">
    <source>
        <dbReference type="SAM" id="Phobius"/>
    </source>
</evidence>
<dbReference type="GO" id="GO:0016020">
    <property type="term" value="C:membrane"/>
    <property type="evidence" value="ECO:0007669"/>
    <property type="project" value="UniProtKB-SubCell"/>
</dbReference>
<dbReference type="AlphaFoldDB" id="A0A380MZB0"/>
<feature type="transmembrane region" description="Helical" evidence="5">
    <location>
        <begin position="173"/>
        <end position="192"/>
    </location>
</feature>
<keyword evidence="7" id="KW-1185">Reference proteome</keyword>
<evidence type="ECO:0000256" key="3">
    <source>
        <dbReference type="ARBA" id="ARBA00022989"/>
    </source>
</evidence>
<gene>
    <name evidence="6" type="ORF">NCTC13337_02543</name>
</gene>
<proteinExistence type="predicted"/>
<protein>
    <submittedName>
        <fullName evidence="6">Nicotinamide mononucleotide transporter</fullName>
    </submittedName>
</protein>
<comment type="subcellular location">
    <subcellularLocation>
        <location evidence="1">Membrane</location>
        <topology evidence="1">Multi-pass membrane protein</topology>
    </subcellularLocation>
</comment>
<sequence>MNILDKITGPWQKQWSIVWFICGAAALFWGYLHELNYFLPTEESINIGFETFKLAVALIGMLCVLALAFRKNISGNGLGITANIGEVIAQGRSGATGLMLTPLYNMFTHLYALRYWAKNEDGDGNMIPKQATGYVWLITIVFIAIALFLFPTINDHLQKYSFIEKDNDAALSFAGFAITWYQINIVAFVIAVTAQTTMILRYSFSWWLWIASNFIWLAVNLANHNLIFATQTIIYQINCIVGIYEWWKNSRNT</sequence>
<dbReference type="Proteomes" id="UP000254601">
    <property type="component" value="Unassembled WGS sequence"/>
</dbReference>